<dbReference type="Gene3D" id="1.20.1000.10">
    <property type="entry name" value="Guanylate-binding protein, C-terminal domain"/>
    <property type="match status" value="1"/>
</dbReference>
<organism evidence="2 3">
    <name type="scientific">Peronospora effusa</name>
    <dbReference type="NCBI Taxonomy" id="542832"/>
    <lineage>
        <taxon>Eukaryota</taxon>
        <taxon>Sar</taxon>
        <taxon>Stramenopiles</taxon>
        <taxon>Oomycota</taxon>
        <taxon>Peronosporomycetes</taxon>
        <taxon>Peronosporales</taxon>
        <taxon>Peronosporaceae</taxon>
        <taxon>Peronospora</taxon>
    </lineage>
</organism>
<dbReference type="InterPro" id="IPR003191">
    <property type="entry name" value="Guanylate-bd/ATL_C"/>
</dbReference>
<dbReference type="GO" id="GO:0003924">
    <property type="term" value="F:GTPase activity"/>
    <property type="evidence" value="ECO:0007669"/>
    <property type="project" value="InterPro"/>
</dbReference>
<proteinExistence type="predicted"/>
<evidence type="ECO:0000313" key="2">
    <source>
        <dbReference type="EMBL" id="RQM18894.1"/>
    </source>
</evidence>
<protein>
    <recommendedName>
        <fullName evidence="1">Guanylate-binding protein/Atlastin C-terminal domain-containing protein</fullName>
    </recommendedName>
</protein>
<evidence type="ECO:0000313" key="3">
    <source>
        <dbReference type="Proteomes" id="UP000286097"/>
    </source>
</evidence>
<dbReference type="AlphaFoldDB" id="A0A3R7WDG8"/>
<dbReference type="GO" id="GO:0005525">
    <property type="term" value="F:GTP binding"/>
    <property type="evidence" value="ECO:0007669"/>
    <property type="project" value="InterPro"/>
</dbReference>
<dbReference type="InterPro" id="IPR036543">
    <property type="entry name" value="Guanylate-bd_C_sf"/>
</dbReference>
<sequence length="108" mass="12398">MFGKALNGAIFVNLAGSYVEELNSGKTTVISSAWGRVMQAQCHDALEIAVKCYKAELQAKVRRYVSAKKFEKDATFKVIGYEKEVKWWVQNRGQRPRKNLHVRQHENL</sequence>
<gene>
    <name evidence="2" type="ORF">DD237_007597</name>
</gene>
<dbReference type="VEuPathDB" id="FungiDB:DD237_007597"/>
<feature type="domain" description="Guanylate-binding protein/Atlastin C-terminal" evidence="1">
    <location>
        <begin position="3"/>
        <end position="62"/>
    </location>
</feature>
<evidence type="ECO:0000259" key="1">
    <source>
        <dbReference type="Pfam" id="PF02841"/>
    </source>
</evidence>
<dbReference type="EMBL" id="QKXF01000002">
    <property type="protein sequence ID" value="RQM18894.1"/>
    <property type="molecule type" value="Genomic_DNA"/>
</dbReference>
<name>A0A3R7WDG8_9STRA</name>
<dbReference type="Proteomes" id="UP000286097">
    <property type="component" value="Unassembled WGS sequence"/>
</dbReference>
<accession>A0A3R7WDG8</accession>
<reference evidence="2 3" key="1">
    <citation type="submission" date="2018-06" db="EMBL/GenBank/DDBJ databases">
        <title>Comparative genomics of downy mildews reveals potential adaptations to biotrophy.</title>
        <authorList>
            <person name="Fletcher K."/>
            <person name="Klosterman S.J."/>
            <person name="Derevnina L."/>
            <person name="Martin F."/>
            <person name="Koike S."/>
            <person name="Reyes Chin-Wo S."/>
            <person name="Mou B."/>
            <person name="Michelmore R."/>
        </authorList>
    </citation>
    <scope>NUCLEOTIDE SEQUENCE [LARGE SCALE GENOMIC DNA]</scope>
    <source>
        <strain evidence="2 3">R13</strain>
    </source>
</reference>
<dbReference type="SUPFAM" id="SSF48340">
    <property type="entry name" value="Interferon-induced guanylate-binding protein 1 (GBP1), C-terminal domain"/>
    <property type="match status" value="1"/>
</dbReference>
<comment type="caution">
    <text evidence="2">The sequence shown here is derived from an EMBL/GenBank/DDBJ whole genome shotgun (WGS) entry which is preliminary data.</text>
</comment>
<dbReference type="Pfam" id="PF02841">
    <property type="entry name" value="GBP_C"/>
    <property type="match status" value="1"/>
</dbReference>